<dbReference type="Gene3D" id="2.60.120.260">
    <property type="entry name" value="Galactose-binding domain-like"/>
    <property type="match status" value="1"/>
</dbReference>
<dbReference type="PANTHER" id="PTHR42884">
    <property type="entry name" value="PROPROTEIN CONVERTASE SUBTILISIN/KEXIN-RELATED"/>
    <property type="match status" value="1"/>
</dbReference>
<dbReference type="FunFam" id="3.40.50.200:FF:000021">
    <property type="entry name" value="Proprotein convertase subtilisin/kexin type 5a"/>
    <property type="match status" value="1"/>
</dbReference>
<dbReference type="FunFam" id="2.60.120.260:FF:000006">
    <property type="entry name" value="Proprotein convertase subtilisin/kexin type 5"/>
    <property type="match status" value="1"/>
</dbReference>
<dbReference type="InterPro" id="IPR022398">
    <property type="entry name" value="Peptidase_S8_His-AS"/>
</dbReference>
<keyword evidence="12" id="KW-0175">Coiled coil</keyword>
<dbReference type="EMBL" id="NEDP02005322">
    <property type="protein sequence ID" value="OWF42042.1"/>
    <property type="molecule type" value="Genomic_DNA"/>
</dbReference>
<dbReference type="OrthoDB" id="300641at2759"/>
<evidence type="ECO:0000256" key="6">
    <source>
        <dbReference type="ARBA" id="ARBA00022825"/>
    </source>
</evidence>
<dbReference type="InterPro" id="IPR036852">
    <property type="entry name" value="Peptidase_S8/S53_dom_sf"/>
</dbReference>
<dbReference type="AlphaFoldDB" id="A0A210PZY7"/>
<feature type="signal peptide" evidence="14">
    <location>
        <begin position="1"/>
        <end position="23"/>
    </location>
</feature>
<accession>A0A210PZY7</accession>
<organism evidence="16 17">
    <name type="scientific">Mizuhopecten yessoensis</name>
    <name type="common">Japanese scallop</name>
    <name type="synonym">Patinopecten yessoensis</name>
    <dbReference type="NCBI Taxonomy" id="6573"/>
    <lineage>
        <taxon>Eukaryota</taxon>
        <taxon>Metazoa</taxon>
        <taxon>Spiralia</taxon>
        <taxon>Lophotrochozoa</taxon>
        <taxon>Mollusca</taxon>
        <taxon>Bivalvia</taxon>
        <taxon>Autobranchia</taxon>
        <taxon>Pteriomorphia</taxon>
        <taxon>Pectinida</taxon>
        <taxon>Pectinoidea</taxon>
        <taxon>Pectinidae</taxon>
        <taxon>Mizuhopecten</taxon>
    </lineage>
</organism>
<sequence length="817" mass="92060">MMMIRVVVSCLFLCLLTAHPLTAEDQPLAGEHLNQFLIQVDERDLEAVAREHGFKLEQEHQLKEIGIYSLIHPEVATRSKRSADLHLTKLKDDPRVREVSQLKVLDRVKREIIYDKQVEFPTRNIDPSEFYRAEERSFSTRGMPNPDCHDNFKLKFNDKYYRDSWFICNEGQTGGKCGVDLRVNKAWQGEFTGRNIRVVVLDDGLDHSHPDLRGNYDAEISSDLNDKDSDPRPDVSNPDNSHGTRCAGEIAGAANNGICSVGIAYNCKIGGIRILDGVVTDALEAQAMLHKVSMVDIYSASWGPRDDGRTMEGPNLASKNALSLGVEKGRGGKGSLYVWATGNGGIADDCCGADGYVGARETISIGSINDQGERPCFMEICSSTMATVPSGGEPCNTFGKRNKPRIRVVTTDINGGCILNFEGTSSAAPMAAGVFAVVLEANPDLGWRDMLHIIAITARIPIPEKTGWHVNDCGYHTNHELGFGVLDVATMVAVAQTWGNVPKENVCHSPRITVNMKINSNLCVEMKVEMSKCQSDPNRRINFLEHVMLYAHLDHSRRGDIEIKVTSPAGTMSTMMYRRPRDDSKEGMDFTFMSVHFWGESASGEWTVAVCDNDGGSDRNNKGFLHSLNMTLYGMYMSKKPRNTHKPYDPQYQDQLAIIKEEKSLYQEETIVKRSDILHNKKHRNLNKKVKEDEVTADDLSILISNIEKELKEQKVNKLRSEKNKVQGQGQTNTQKRMYTDKHINVLKKHFGDHVQNSEDEEIEEVLDEIERIFENKDQVERQANVERHLFSKRWTEKPVIQLEDLLEDIYNDKVRN</sequence>
<dbReference type="SUPFAM" id="SSF52743">
    <property type="entry name" value="Subtilisin-like"/>
    <property type="match status" value="1"/>
</dbReference>
<keyword evidence="8" id="KW-1015">Disulfide bond</keyword>
<evidence type="ECO:0000313" key="16">
    <source>
        <dbReference type="EMBL" id="OWF42042.1"/>
    </source>
</evidence>
<keyword evidence="2 11" id="KW-0645">Protease</keyword>
<evidence type="ECO:0000256" key="10">
    <source>
        <dbReference type="PIRSR" id="PIRSR615500-1"/>
    </source>
</evidence>
<dbReference type="Pfam" id="PF01483">
    <property type="entry name" value="P_proprotein"/>
    <property type="match status" value="1"/>
</dbReference>
<feature type="region of interest" description="Disordered" evidence="13">
    <location>
        <begin position="215"/>
        <end position="242"/>
    </location>
</feature>
<dbReference type="PROSITE" id="PS00138">
    <property type="entry name" value="SUBTILASE_SER"/>
    <property type="match status" value="1"/>
</dbReference>
<evidence type="ECO:0000256" key="8">
    <source>
        <dbReference type="ARBA" id="ARBA00023157"/>
    </source>
</evidence>
<dbReference type="SUPFAM" id="SSF49785">
    <property type="entry name" value="Galactose-binding domain-like"/>
    <property type="match status" value="1"/>
</dbReference>
<feature type="active site" description="Charge relay system" evidence="10 11">
    <location>
        <position position="425"/>
    </location>
</feature>
<proteinExistence type="inferred from homology"/>
<keyword evidence="6 11" id="KW-0720">Serine protease</keyword>
<evidence type="ECO:0000256" key="14">
    <source>
        <dbReference type="SAM" id="SignalP"/>
    </source>
</evidence>
<dbReference type="PROSITE" id="PS00137">
    <property type="entry name" value="SUBTILASE_HIS"/>
    <property type="match status" value="1"/>
</dbReference>
<evidence type="ECO:0000256" key="3">
    <source>
        <dbReference type="ARBA" id="ARBA00022685"/>
    </source>
</evidence>
<evidence type="ECO:0000256" key="13">
    <source>
        <dbReference type="SAM" id="MobiDB-lite"/>
    </source>
</evidence>
<keyword evidence="3" id="KW-0165">Cleavage on pair of basic residues</keyword>
<protein>
    <submittedName>
        <fullName evidence="16">PC3-like endoprotease variant B</fullName>
    </submittedName>
</protein>
<dbReference type="InterPro" id="IPR015500">
    <property type="entry name" value="Peptidase_S8_subtilisin-rel"/>
</dbReference>
<evidence type="ECO:0000256" key="4">
    <source>
        <dbReference type="ARBA" id="ARBA00022729"/>
    </source>
</evidence>
<dbReference type="PROSITE" id="PS51892">
    <property type="entry name" value="SUBTILASE"/>
    <property type="match status" value="1"/>
</dbReference>
<dbReference type="Proteomes" id="UP000242188">
    <property type="component" value="Unassembled WGS sequence"/>
</dbReference>
<dbReference type="GO" id="GO:0016485">
    <property type="term" value="P:protein processing"/>
    <property type="evidence" value="ECO:0007669"/>
    <property type="project" value="TreeGrafter"/>
</dbReference>
<dbReference type="Pfam" id="PF16470">
    <property type="entry name" value="S8_pro-domain"/>
    <property type="match status" value="1"/>
</dbReference>
<feature type="domain" description="P/Homo B" evidence="15">
    <location>
        <begin position="500"/>
        <end position="638"/>
    </location>
</feature>
<evidence type="ECO:0000256" key="2">
    <source>
        <dbReference type="ARBA" id="ARBA00022670"/>
    </source>
</evidence>
<dbReference type="InterPro" id="IPR008979">
    <property type="entry name" value="Galactose-bd-like_sf"/>
</dbReference>
<evidence type="ECO:0000259" key="15">
    <source>
        <dbReference type="PROSITE" id="PS51829"/>
    </source>
</evidence>
<evidence type="ECO:0000256" key="12">
    <source>
        <dbReference type="SAM" id="Coils"/>
    </source>
</evidence>
<dbReference type="STRING" id="6573.A0A210PZY7"/>
<feature type="coiled-coil region" evidence="12">
    <location>
        <begin position="697"/>
        <end position="729"/>
    </location>
</feature>
<dbReference type="Pfam" id="PF00082">
    <property type="entry name" value="Peptidase_S8"/>
    <property type="match status" value="1"/>
</dbReference>
<dbReference type="InterPro" id="IPR034182">
    <property type="entry name" value="Kexin/furin"/>
</dbReference>
<keyword evidence="4 14" id="KW-0732">Signal</keyword>
<dbReference type="InterPro" id="IPR023827">
    <property type="entry name" value="Peptidase_S8_Asp-AS"/>
</dbReference>
<feature type="chain" id="PRO_5013256309" evidence="14">
    <location>
        <begin position="24"/>
        <end position="817"/>
    </location>
</feature>
<comment type="similarity">
    <text evidence="1">Belongs to the peptidase S8 family. Furin subfamily.</text>
</comment>
<feature type="active site" description="Charge relay system" evidence="10 11">
    <location>
        <position position="242"/>
    </location>
</feature>
<reference evidence="16 17" key="1">
    <citation type="journal article" date="2017" name="Nat. Ecol. Evol.">
        <title>Scallop genome provides insights into evolution of bilaterian karyotype and development.</title>
        <authorList>
            <person name="Wang S."/>
            <person name="Zhang J."/>
            <person name="Jiao W."/>
            <person name="Li J."/>
            <person name="Xun X."/>
            <person name="Sun Y."/>
            <person name="Guo X."/>
            <person name="Huan P."/>
            <person name="Dong B."/>
            <person name="Zhang L."/>
            <person name="Hu X."/>
            <person name="Sun X."/>
            <person name="Wang J."/>
            <person name="Zhao C."/>
            <person name="Wang Y."/>
            <person name="Wang D."/>
            <person name="Huang X."/>
            <person name="Wang R."/>
            <person name="Lv J."/>
            <person name="Li Y."/>
            <person name="Zhang Z."/>
            <person name="Liu B."/>
            <person name="Lu W."/>
            <person name="Hui Y."/>
            <person name="Liang J."/>
            <person name="Zhou Z."/>
            <person name="Hou R."/>
            <person name="Li X."/>
            <person name="Liu Y."/>
            <person name="Li H."/>
            <person name="Ning X."/>
            <person name="Lin Y."/>
            <person name="Zhao L."/>
            <person name="Xing Q."/>
            <person name="Dou J."/>
            <person name="Li Y."/>
            <person name="Mao J."/>
            <person name="Guo H."/>
            <person name="Dou H."/>
            <person name="Li T."/>
            <person name="Mu C."/>
            <person name="Jiang W."/>
            <person name="Fu Q."/>
            <person name="Fu X."/>
            <person name="Miao Y."/>
            <person name="Liu J."/>
            <person name="Yu Q."/>
            <person name="Li R."/>
            <person name="Liao H."/>
            <person name="Li X."/>
            <person name="Kong Y."/>
            <person name="Jiang Z."/>
            <person name="Chourrout D."/>
            <person name="Li R."/>
            <person name="Bao Z."/>
        </authorList>
    </citation>
    <scope>NUCLEOTIDE SEQUENCE [LARGE SCALE GENOMIC DNA]</scope>
    <source>
        <strain evidence="16 17">PY_sf001</strain>
    </source>
</reference>
<evidence type="ECO:0000256" key="7">
    <source>
        <dbReference type="ARBA" id="ARBA00023145"/>
    </source>
</evidence>
<evidence type="ECO:0000256" key="11">
    <source>
        <dbReference type="PROSITE-ProRule" id="PRU01240"/>
    </source>
</evidence>
<dbReference type="InterPro" id="IPR000209">
    <property type="entry name" value="Peptidase_S8/S53_dom"/>
</dbReference>
<dbReference type="InterPro" id="IPR032815">
    <property type="entry name" value="S8_pro-domain"/>
</dbReference>
<name>A0A210PZY7_MIZYE</name>
<comment type="caution">
    <text evidence="16">The sequence shown here is derived from an EMBL/GenBank/DDBJ whole genome shotgun (WGS) entry which is preliminary data.</text>
</comment>
<evidence type="ECO:0000313" key="17">
    <source>
        <dbReference type="Proteomes" id="UP000242188"/>
    </source>
</evidence>
<dbReference type="InterPro" id="IPR002884">
    <property type="entry name" value="P_dom"/>
</dbReference>
<keyword evidence="7" id="KW-0865">Zymogen</keyword>
<feature type="active site" description="Charge relay system" evidence="10 11">
    <location>
        <position position="202"/>
    </location>
</feature>
<gene>
    <name evidence="16" type="ORF">KP79_PYT07622</name>
</gene>
<dbReference type="PROSITE" id="PS51829">
    <property type="entry name" value="P_HOMO_B"/>
    <property type="match status" value="1"/>
</dbReference>
<feature type="compositionally biased region" description="Basic and acidic residues" evidence="13">
    <location>
        <begin position="224"/>
        <end position="233"/>
    </location>
</feature>
<dbReference type="GO" id="GO:0005802">
    <property type="term" value="C:trans-Golgi network"/>
    <property type="evidence" value="ECO:0007669"/>
    <property type="project" value="TreeGrafter"/>
</dbReference>
<dbReference type="GO" id="GO:0000139">
    <property type="term" value="C:Golgi membrane"/>
    <property type="evidence" value="ECO:0007669"/>
    <property type="project" value="TreeGrafter"/>
</dbReference>
<dbReference type="GO" id="GO:0004252">
    <property type="term" value="F:serine-type endopeptidase activity"/>
    <property type="evidence" value="ECO:0007669"/>
    <property type="project" value="UniProtKB-UniRule"/>
</dbReference>
<dbReference type="Gene3D" id="3.30.70.850">
    <property type="entry name" value="Peptidase S8, pro-domain"/>
    <property type="match status" value="1"/>
</dbReference>
<keyword evidence="17" id="KW-1185">Reference proteome</keyword>
<evidence type="ECO:0000256" key="5">
    <source>
        <dbReference type="ARBA" id="ARBA00022801"/>
    </source>
</evidence>
<keyword evidence="5 11" id="KW-0378">Hydrolase</keyword>
<dbReference type="InterPro" id="IPR023828">
    <property type="entry name" value="Peptidase_S8_Ser-AS"/>
</dbReference>
<dbReference type="PANTHER" id="PTHR42884:SF23">
    <property type="entry name" value="FURIN-LIKE PROTEASE 2"/>
    <property type="match status" value="1"/>
</dbReference>
<dbReference type="CDD" id="cd04059">
    <property type="entry name" value="Peptidases_S8_Protein_convertases_Kexins_Furin-like"/>
    <property type="match status" value="1"/>
</dbReference>
<dbReference type="PRINTS" id="PR00723">
    <property type="entry name" value="SUBTILISIN"/>
</dbReference>
<dbReference type="Gene3D" id="3.40.50.200">
    <property type="entry name" value="Peptidase S8/S53 domain"/>
    <property type="match status" value="1"/>
</dbReference>
<dbReference type="PROSITE" id="PS00136">
    <property type="entry name" value="SUBTILASE_ASP"/>
    <property type="match status" value="1"/>
</dbReference>
<keyword evidence="9" id="KW-0325">Glycoprotein</keyword>
<evidence type="ECO:0000256" key="1">
    <source>
        <dbReference type="ARBA" id="ARBA00005325"/>
    </source>
</evidence>
<dbReference type="InterPro" id="IPR038466">
    <property type="entry name" value="S8_pro-domain_sf"/>
</dbReference>
<evidence type="ECO:0000256" key="9">
    <source>
        <dbReference type="ARBA" id="ARBA00023180"/>
    </source>
</evidence>